<comment type="caution">
    <text evidence="1">The sequence shown here is derived from an EMBL/GenBank/DDBJ whole genome shotgun (WGS) entry which is preliminary data.</text>
</comment>
<protein>
    <submittedName>
        <fullName evidence="1">Uncharacterized protein</fullName>
    </submittedName>
</protein>
<dbReference type="SMART" id="SM00185">
    <property type="entry name" value="ARM"/>
    <property type="match status" value="2"/>
</dbReference>
<dbReference type="GO" id="GO:0016939">
    <property type="term" value="C:kinesin II complex"/>
    <property type="evidence" value="ECO:0007669"/>
    <property type="project" value="TreeGrafter"/>
</dbReference>
<dbReference type="GO" id="GO:0005930">
    <property type="term" value="C:axoneme"/>
    <property type="evidence" value="ECO:0007669"/>
    <property type="project" value="TreeGrafter"/>
</dbReference>
<evidence type="ECO:0000313" key="1">
    <source>
        <dbReference type="EMBL" id="CAD7703556.1"/>
    </source>
</evidence>
<dbReference type="GO" id="GO:0007018">
    <property type="term" value="P:microtubule-based movement"/>
    <property type="evidence" value="ECO:0007669"/>
    <property type="project" value="TreeGrafter"/>
</dbReference>
<proteinExistence type="predicted"/>
<dbReference type="SUPFAM" id="SSF48371">
    <property type="entry name" value="ARM repeat"/>
    <property type="match status" value="1"/>
</dbReference>
<keyword evidence="2" id="KW-1185">Reference proteome</keyword>
<dbReference type="InterPro" id="IPR008658">
    <property type="entry name" value="KAP3"/>
</dbReference>
<dbReference type="GO" id="GO:0044782">
    <property type="term" value="P:cilium organization"/>
    <property type="evidence" value="ECO:0007669"/>
    <property type="project" value="TreeGrafter"/>
</dbReference>
<dbReference type="OrthoDB" id="10265679at2759"/>
<dbReference type="PANTHER" id="PTHR15605">
    <property type="entry name" value="KINESIN-ASSOCIATED PROTEINS"/>
    <property type="match status" value="1"/>
</dbReference>
<dbReference type="GO" id="GO:0019894">
    <property type="term" value="F:kinesin binding"/>
    <property type="evidence" value="ECO:0007669"/>
    <property type="project" value="InterPro"/>
</dbReference>
<dbReference type="PANTHER" id="PTHR15605:SF2">
    <property type="entry name" value="KINESIN-ASSOCIATED PROTEIN 3"/>
    <property type="match status" value="1"/>
</dbReference>
<reference evidence="1" key="1">
    <citation type="submission" date="2020-12" db="EMBL/GenBank/DDBJ databases">
        <authorList>
            <person name="Iha C."/>
        </authorList>
    </citation>
    <scope>NUCLEOTIDE SEQUENCE</scope>
</reference>
<dbReference type="GO" id="GO:0035869">
    <property type="term" value="C:ciliary transition zone"/>
    <property type="evidence" value="ECO:0007669"/>
    <property type="project" value="TreeGrafter"/>
</dbReference>
<name>A0A8S1J8W5_9CHLO</name>
<dbReference type="Gene3D" id="1.25.10.10">
    <property type="entry name" value="Leucine-rich Repeat Variant"/>
    <property type="match status" value="1"/>
</dbReference>
<sequence length="118" mass="13290">MLDRSSVELLTLSVMFLKKLSIYKENKERMAECRVVEKLANFVPGGSDLLLAATLRLLHNLSFDGVLREAMVKCGLIPKAVALLGDLRFRHVVLGFLYHVSTDEENKSTFTYTDAMPK</sequence>
<accession>A0A8S1J8W5</accession>
<gene>
    <name evidence="1" type="ORF">OSTQU699_LOCUS8913</name>
</gene>
<evidence type="ECO:0000313" key="2">
    <source>
        <dbReference type="Proteomes" id="UP000708148"/>
    </source>
</evidence>
<dbReference type="Proteomes" id="UP000708148">
    <property type="component" value="Unassembled WGS sequence"/>
</dbReference>
<dbReference type="Pfam" id="PF05804">
    <property type="entry name" value="KAP"/>
    <property type="match status" value="1"/>
</dbReference>
<feature type="non-terminal residue" evidence="1">
    <location>
        <position position="1"/>
    </location>
</feature>
<dbReference type="AlphaFoldDB" id="A0A8S1J8W5"/>
<organism evidence="1 2">
    <name type="scientific">Ostreobium quekettii</name>
    <dbReference type="NCBI Taxonomy" id="121088"/>
    <lineage>
        <taxon>Eukaryota</taxon>
        <taxon>Viridiplantae</taxon>
        <taxon>Chlorophyta</taxon>
        <taxon>core chlorophytes</taxon>
        <taxon>Ulvophyceae</taxon>
        <taxon>TCBD clade</taxon>
        <taxon>Bryopsidales</taxon>
        <taxon>Ostreobineae</taxon>
        <taxon>Ostreobiaceae</taxon>
        <taxon>Ostreobium</taxon>
    </lineage>
</organism>
<dbReference type="EMBL" id="CAJHUC010002300">
    <property type="protein sequence ID" value="CAD7703556.1"/>
    <property type="molecule type" value="Genomic_DNA"/>
</dbReference>
<dbReference type="InterPro" id="IPR000225">
    <property type="entry name" value="Armadillo"/>
</dbReference>
<dbReference type="InterPro" id="IPR011989">
    <property type="entry name" value="ARM-like"/>
</dbReference>
<dbReference type="InterPro" id="IPR016024">
    <property type="entry name" value="ARM-type_fold"/>
</dbReference>